<dbReference type="Proteomes" id="UP000600365">
    <property type="component" value="Unassembled WGS sequence"/>
</dbReference>
<gene>
    <name evidence="1" type="ORF">GCM10011579_024210</name>
</gene>
<evidence type="ECO:0000313" key="1">
    <source>
        <dbReference type="EMBL" id="GGN59761.1"/>
    </source>
</evidence>
<dbReference type="AlphaFoldDB" id="A0A917XZN2"/>
<keyword evidence="2" id="KW-1185">Reference proteome</keyword>
<proteinExistence type="predicted"/>
<comment type="caution">
    <text evidence="1">The sequence shown here is derived from an EMBL/GenBank/DDBJ whole genome shotgun (WGS) entry which is preliminary data.</text>
</comment>
<name>A0A917XZN2_9ACTN</name>
<dbReference type="EMBL" id="BMMM01000003">
    <property type="protein sequence ID" value="GGN59761.1"/>
    <property type="molecule type" value="Genomic_DNA"/>
</dbReference>
<protein>
    <submittedName>
        <fullName evidence="1">Uncharacterized protein</fullName>
    </submittedName>
</protein>
<accession>A0A917XZN2</accession>
<reference evidence="1 2" key="1">
    <citation type="journal article" date="2014" name="Int. J. Syst. Evol. Microbiol.">
        <title>Complete genome sequence of Corynebacterium casei LMG S-19264T (=DSM 44701T), isolated from a smear-ripened cheese.</title>
        <authorList>
            <consortium name="US DOE Joint Genome Institute (JGI-PGF)"/>
            <person name="Walter F."/>
            <person name="Albersmeier A."/>
            <person name="Kalinowski J."/>
            <person name="Ruckert C."/>
        </authorList>
    </citation>
    <scope>NUCLEOTIDE SEQUENCE [LARGE SCALE GENOMIC DNA]</scope>
    <source>
        <strain evidence="1 2">CGMCC 4.7111</strain>
    </source>
</reference>
<sequence length="68" mass="7334">MGMSQAWGGVGGWQESDMYVGRRKGGMGEIRPGWGAGRVRGEDVGAQAPAVVVRVPRNPGHECALRWR</sequence>
<organism evidence="1 2">
    <name type="scientific">Streptomyces albiflavescens</name>
    <dbReference type="NCBI Taxonomy" id="1623582"/>
    <lineage>
        <taxon>Bacteria</taxon>
        <taxon>Bacillati</taxon>
        <taxon>Actinomycetota</taxon>
        <taxon>Actinomycetes</taxon>
        <taxon>Kitasatosporales</taxon>
        <taxon>Streptomycetaceae</taxon>
        <taxon>Streptomyces</taxon>
    </lineage>
</organism>
<evidence type="ECO:0000313" key="2">
    <source>
        <dbReference type="Proteomes" id="UP000600365"/>
    </source>
</evidence>